<reference evidence="2" key="1">
    <citation type="submission" date="2018-04" db="EMBL/GenBank/DDBJ databases">
        <title>Whole genome sequencing of Hypsizygus marmoreus.</title>
        <authorList>
            <person name="Choi I.-G."/>
            <person name="Min B."/>
            <person name="Kim J.-G."/>
            <person name="Kim S."/>
            <person name="Oh Y.-L."/>
            <person name="Kong W.-S."/>
            <person name="Park H."/>
            <person name="Jeong J."/>
            <person name="Song E.-S."/>
        </authorList>
    </citation>
    <scope>NUCLEOTIDE SEQUENCE [LARGE SCALE GENOMIC DNA]</scope>
    <source>
        <strain evidence="2">51987-8</strain>
    </source>
</reference>
<gene>
    <name evidence="2" type="ORF">Hypma_016443</name>
</gene>
<feature type="compositionally biased region" description="Polar residues" evidence="1">
    <location>
        <begin position="1134"/>
        <end position="1169"/>
    </location>
</feature>
<accession>A0A369J4Z7</accession>
<feature type="compositionally biased region" description="Low complexity" evidence="1">
    <location>
        <begin position="984"/>
        <end position="993"/>
    </location>
</feature>
<name>A0A369J4Z7_HYPMA</name>
<feature type="compositionally biased region" description="Polar residues" evidence="1">
    <location>
        <begin position="26"/>
        <end position="49"/>
    </location>
</feature>
<feature type="compositionally biased region" description="Low complexity" evidence="1">
    <location>
        <begin position="129"/>
        <end position="140"/>
    </location>
</feature>
<proteinExistence type="predicted"/>
<dbReference type="Proteomes" id="UP000076154">
    <property type="component" value="Unassembled WGS sequence"/>
</dbReference>
<dbReference type="OrthoDB" id="3358078at2759"/>
<feature type="compositionally biased region" description="Basic and acidic residues" evidence="1">
    <location>
        <begin position="1121"/>
        <end position="1130"/>
    </location>
</feature>
<evidence type="ECO:0000256" key="1">
    <source>
        <dbReference type="SAM" id="MobiDB-lite"/>
    </source>
</evidence>
<feature type="compositionally biased region" description="Low complexity" evidence="1">
    <location>
        <begin position="504"/>
        <end position="522"/>
    </location>
</feature>
<organism evidence="2 3">
    <name type="scientific">Hypsizygus marmoreus</name>
    <name type="common">White beech mushroom</name>
    <name type="synonym">Agaricus marmoreus</name>
    <dbReference type="NCBI Taxonomy" id="39966"/>
    <lineage>
        <taxon>Eukaryota</taxon>
        <taxon>Fungi</taxon>
        <taxon>Dikarya</taxon>
        <taxon>Basidiomycota</taxon>
        <taxon>Agaricomycotina</taxon>
        <taxon>Agaricomycetes</taxon>
        <taxon>Agaricomycetidae</taxon>
        <taxon>Agaricales</taxon>
        <taxon>Tricholomatineae</taxon>
        <taxon>Lyophyllaceae</taxon>
        <taxon>Hypsizygus</taxon>
    </lineage>
</organism>
<feature type="compositionally biased region" description="Polar residues" evidence="1">
    <location>
        <begin position="355"/>
        <end position="371"/>
    </location>
</feature>
<protein>
    <submittedName>
        <fullName evidence="2">Uncharacterized protein</fullName>
    </submittedName>
</protein>
<feature type="region of interest" description="Disordered" evidence="1">
    <location>
        <begin position="760"/>
        <end position="790"/>
    </location>
</feature>
<feature type="compositionally biased region" description="Basic and acidic residues" evidence="1">
    <location>
        <begin position="681"/>
        <end position="732"/>
    </location>
</feature>
<evidence type="ECO:0000313" key="2">
    <source>
        <dbReference type="EMBL" id="RDB14584.1"/>
    </source>
</evidence>
<feature type="compositionally biased region" description="Basic and acidic residues" evidence="1">
    <location>
        <begin position="651"/>
        <end position="669"/>
    </location>
</feature>
<feature type="compositionally biased region" description="Polar residues" evidence="1">
    <location>
        <begin position="1108"/>
        <end position="1120"/>
    </location>
</feature>
<feature type="region of interest" description="Disordered" evidence="1">
    <location>
        <begin position="923"/>
        <end position="1191"/>
    </location>
</feature>
<feature type="compositionally biased region" description="Gly residues" evidence="1">
    <location>
        <begin position="939"/>
        <end position="955"/>
    </location>
</feature>
<feature type="compositionally biased region" description="Low complexity" evidence="1">
    <location>
        <begin position="297"/>
        <end position="313"/>
    </location>
</feature>
<sequence length="1322" mass="142174">MPPRPTPISRPKHTANRLSAVYIGSNPATQSQLASSSPSYFTSPPNVDNSHIPDLPEPPSPGASSNGSGLPSPPATNSTGSGSTDDPQTLLTRERPLSFNSSSGSSTGGSFSLGPSMLKGSNGRTLHRSNSSISSVSTSSRPTEWQSRIEEEHHGERNDVRADDHYEYSQNTIDDEEGDDTARLNLRHPRPSDSNENTLALQRVKSLTLRNRMALDKLSSYPRTSTPSRSPVPSHTSSSASGSSTTKSTTSSRLSHPPRHPLSSHSHSQSQPSTSTHQPPDPLSRSGSETERESFYSGSNNSHTNHSNHSNQHLRSLSHHQPRSGGARTPPTDRSIRTRVPSAPDTPLKGRPASDRNSSNDVTTSSNGSSPSRRRKRVSMLLQDEHEGSGRARSSLSFVERDSEVGSSSTRRRSTPLEQLSAGRNRTRAALPVEFRGEGGMISAEPEPMTPYRAPSIAFTSSNSSSASASASASASGSGTSSTRPVHSSTVRGQTKWASDDLTSRSSSSFATSGASASSSRQRAGDEHKRSSTTMMGMGEYRERRQSLRGGSAESALANGYGHTLPRTLVGEGLRAAGLSPTKNRIQRMSLGGAIERDGDVFRRAQDGGWASDDEGEDVGGVRRTRAGTLIGNRSGAARAATSMADYRFLGRERDDERGPDDGDDLERRRALRASKSTYPLRREDGREPSLTRTRELSLTRERERERDRYIDRGDEREREVEIEHERDRDRSASSMSMSRYGTMTRAHLMQQDALPPERYASPFENRRHPSVPPPSSASGGTQQQQQREHTRLMVESLAMFEGHLARLGIGGSGELVRNAQGIVGSAERLNSMLRAATQRAVEQQISAEVDDPGGRGREFSDFWAMVGGEYRDSLRVSDELVRGLTGFLLGVGKTVRDVAASGGADFGQHGRSVSLDEEGLGLVGGRKKGSMSPDVVLGSGGGGRPGSTGGGSGSGRRSVESRRSWEPSREGLRDDLSRRLSARADSALGSARPSSAFNTLREHDRERPLDGRYDTPPPASAQSRGTGTTRRLFAPRDLRDSVATPAPSGMPTIHSQETLYADYEPSPTPAPRNYNQTTLDRSRTLPPLAIPKPLPALPSESLRRNHTVSSKPGASSSKPNQDREHDRRKASMASISTVRANNSNFPASLTTPSNATTAITPHTVSTAHTPDRTAFPSLHRTDSDRSTRSIVTFSRPSTVSVSALNGLQQQHLENQRKRTESGTSSGAEPSTSVPPNRTPQVLSGSETERDTRRKTLGARAGRASLDGPGGNAVGGSKMSAAHPADRSAAVSAGGGGSLLPPMNTAKRERRRTVTDIWPKER</sequence>
<feature type="compositionally biased region" description="Polar residues" evidence="1">
    <location>
        <begin position="1222"/>
        <end position="1246"/>
    </location>
</feature>
<feature type="region of interest" description="Disordered" evidence="1">
    <location>
        <begin position="1209"/>
        <end position="1322"/>
    </location>
</feature>
<dbReference type="EMBL" id="LUEZ02000096">
    <property type="protein sequence ID" value="RDB14584.1"/>
    <property type="molecule type" value="Genomic_DNA"/>
</dbReference>
<feature type="compositionally biased region" description="Low complexity" evidence="1">
    <location>
        <begin position="97"/>
        <end position="116"/>
    </location>
</feature>
<dbReference type="STRING" id="39966.A0A369J4Z7"/>
<feature type="compositionally biased region" description="Polar residues" evidence="1">
    <location>
        <begin position="75"/>
        <end position="91"/>
    </location>
</feature>
<feature type="compositionally biased region" description="Polar residues" evidence="1">
    <location>
        <begin position="1021"/>
        <end position="1030"/>
    </location>
</feature>
<dbReference type="InParanoid" id="A0A369J4Z7"/>
<feature type="compositionally biased region" description="Polar residues" evidence="1">
    <location>
        <begin position="484"/>
        <end position="497"/>
    </location>
</feature>
<feature type="region of interest" description="Disordered" evidence="1">
    <location>
        <begin position="605"/>
        <end position="624"/>
    </location>
</feature>
<keyword evidence="3" id="KW-1185">Reference proteome</keyword>
<feature type="compositionally biased region" description="Low complexity" evidence="1">
    <location>
        <begin position="460"/>
        <end position="483"/>
    </location>
</feature>
<evidence type="ECO:0000313" key="3">
    <source>
        <dbReference type="Proteomes" id="UP000076154"/>
    </source>
</evidence>
<feature type="compositionally biased region" description="Basic and acidic residues" evidence="1">
    <location>
        <begin position="1001"/>
        <end position="1014"/>
    </location>
</feature>
<feature type="region of interest" description="Disordered" evidence="1">
    <location>
        <begin position="1"/>
        <end position="555"/>
    </location>
</feature>
<feature type="compositionally biased region" description="Low complexity" evidence="1">
    <location>
        <begin position="777"/>
        <end position="786"/>
    </location>
</feature>
<feature type="region of interest" description="Disordered" evidence="1">
    <location>
        <begin position="651"/>
        <end position="738"/>
    </location>
</feature>
<feature type="compositionally biased region" description="Basic and acidic residues" evidence="1">
    <location>
        <begin position="147"/>
        <end position="167"/>
    </location>
</feature>
<feature type="compositionally biased region" description="Basic and acidic residues" evidence="1">
    <location>
        <begin position="958"/>
        <end position="979"/>
    </location>
</feature>
<feature type="compositionally biased region" description="Basic and acidic residues" evidence="1">
    <location>
        <begin position="1312"/>
        <end position="1322"/>
    </location>
</feature>
<feature type="compositionally biased region" description="Low complexity" evidence="1">
    <location>
        <begin position="219"/>
        <end position="278"/>
    </location>
</feature>
<comment type="caution">
    <text evidence="2">The sequence shown here is derived from an EMBL/GenBank/DDBJ whole genome shotgun (WGS) entry which is preliminary data.</text>
</comment>